<keyword evidence="3" id="KW-1185">Reference proteome</keyword>
<dbReference type="Proteomes" id="UP000714275">
    <property type="component" value="Unassembled WGS sequence"/>
</dbReference>
<gene>
    <name evidence="2" type="ORF">EV702DRAFT_1191094</name>
</gene>
<feature type="region of interest" description="Disordered" evidence="1">
    <location>
        <begin position="23"/>
        <end position="48"/>
    </location>
</feature>
<name>A0A9P7A7W5_9AGAM</name>
<dbReference type="EMBL" id="JABBWD010000001">
    <property type="protein sequence ID" value="KAG1784089.1"/>
    <property type="molecule type" value="Genomic_DNA"/>
</dbReference>
<evidence type="ECO:0000313" key="3">
    <source>
        <dbReference type="Proteomes" id="UP000714275"/>
    </source>
</evidence>
<accession>A0A9P7A7W5</accession>
<proteinExistence type="predicted"/>
<comment type="caution">
    <text evidence="2">The sequence shown here is derived from an EMBL/GenBank/DDBJ whole genome shotgun (WGS) entry which is preliminary data.</text>
</comment>
<evidence type="ECO:0008006" key="4">
    <source>
        <dbReference type="Google" id="ProtNLM"/>
    </source>
</evidence>
<sequence>MLGILVAVLYRAYQMSQSDSFAEHSSAPLSPPTSEEHSDASDSEAGKPLAIRQPPPEILLDILESALPPTVFLDASLACGPFSAWCLAQRTKKSLVLVCKFWREIGTPLLYREIHLRRIGQVAALLSTLRGNTRLGEMIMDINVSCHVMSQYLVIFDEALQCILGMSPNATRLSLSMGVCDLLVSSVRQYDLSQVVHLDVQVGNEHLPDILLCLPQCKNLIILSLSFDTYDKDYVEYLTLEHLQEFQITVMWSVCCKLDFLDEIAWKRKLPCLCRFTVYEWRPRPSQVSQYLKFLDAHGKCLTTLSITAPLDRAQRAVEPLLHLQHVQSVLDRCPVLEHLALFPPMTEFAGSHEPLLSMQNIQMLLDHCSSPMHRRPLSHKTLRWMDIWATWHPSAPDPNAIQVAWKSQCFPQLQAIRLLDWALLRTTGPRLHLVIPPDSDYDSDETFESVSSVSYSAYDSEGGDLETGEYIPFDYYNDPERYLEDETNVDLETALQIYRDILGTYYSD</sequence>
<dbReference type="OrthoDB" id="2659974at2759"/>
<dbReference type="AlphaFoldDB" id="A0A9P7A7W5"/>
<evidence type="ECO:0000256" key="1">
    <source>
        <dbReference type="SAM" id="MobiDB-lite"/>
    </source>
</evidence>
<organism evidence="2 3">
    <name type="scientific">Suillus placidus</name>
    <dbReference type="NCBI Taxonomy" id="48579"/>
    <lineage>
        <taxon>Eukaryota</taxon>
        <taxon>Fungi</taxon>
        <taxon>Dikarya</taxon>
        <taxon>Basidiomycota</taxon>
        <taxon>Agaricomycotina</taxon>
        <taxon>Agaricomycetes</taxon>
        <taxon>Agaricomycetidae</taxon>
        <taxon>Boletales</taxon>
        <taxon>Suillineae</taxon>
        <taxon>Suillaceae</taxon>
        <taxon>Suillus</taxon>
    </lineage>
</organism>
<reference evidence="2" key="1">
    <citation type="journal article" date="2020" name="New Phytol.">
        <title>Comparative genomics reveals dynamic genome evolution in host specialist ectomycorrhizal fungi.</title>
        <authorList>
            <person name="Lofgren L.A."/>
            <person name="Nguyen N.H."/>
            <person name="Vilgalys R."/>
            <person name="Ruytinx J."/>
            <person name="Liao H.L."/>
            <person name="Branco S."/>
            <person name="Kuo A."/>
            <person name="LaButti K."/>
            <person name="Lipzen A."/>
            <person name="Andreopoulos W."/>
            <person name="Pangilinan J."/>
            <person name="Riley R."/>
            <person name="Hundley H."/>
            <person name="Na H."/>
            <person name="Barry K."/>
            <person name="Grigoriev I.V."/>
            <person name="Stajich J.E."/>
            <person name="Kennedy P.G."/>
        </authorList>
    </citation>
    <scope>NUCLEOTIDE SEQUENCE</scope>
    <source>
        <strain evidence="2">DOB743</strain>
    </source>
</reference>
<evidence type="ECO:0000313" key="2">
    <source>
        <dbReference type="EMBL" id="KAG1784089.1"/>
    </source>
</evidence>
<protein>
    <recommendedName>
        <fullName evidence="4">F-box domain-containing protein</fullName>
    </recommendedName>
</protein>